<dbReference type="InterPro" id="IPR001453">
    <property type="entry name" value="MoaB/Mog_dom"/>
</dbReference>
<sequence>MTSVAPLTSLHDARAAAIALGSAAATAVETVPIAEAAGRIAAEQVIVPIALPRFDGSAMDGYAVRAADLAGATADAPAVLRLVDESRAGHPTDAVLGSGEAMRISTGARVPAGADAVVRVEDADEADGVVRVRVALASGHDIRPAGEDVQPGEHAVAAGDLLHPGRIALLGGIGVASVAVRRPPSVTVVATGDEVVVAGGGALGAGDVHDVNGVAIPALLRAAGAGEVRVVRVGDDREATIAAFRDAGGDLIVSCGGVSVGRHDHVRPALEALGARQAVFGVALQPGKPTWIGTLAGGEGGAAEGGGGSARPVFGLPGNPASAFVTAALFVAPALRAMLGRPPEPVRRGRLVEDAPRDGRRMRALRAVVVLGEDATLGVRILGPQHSHRLRPLADGDLLAIVPPGEGPLPAGSLVELVAVPGATSLGA</sequence>
<dbReference type="InterPro" id="IPR005111">
    <property type="entry name" value="MoeA_C_domain_IV"/>
</dbReference>
<dbReference type="Proteomes" id="UP000005143">
    <property type="component" value="Unassembled WGS sequence"/>
</dbReference>
<keyword evidence="7" id="KW-0460">Magnesium</keyword>
<evidence type="ECO:0000256" key="3">
    <source>
        <dbReference type="ARBA" id="ARBA00010763"/>
    </source>
</evidence>
<evidence type="ECO:0000256" key="1">
    <source>
        <dbReference type="ARBA" id="ARBA00002901"/>
    </source>
</evidence>
<gene>
    <name evidence="9" type="ORF">PAI11_11300</name>
</gene>
<evidence type="ECO:0000256" key="5">
    <source>
        <dbReference type="ARBA" id="ARBA00023150"/>
    </source>
</evidence>
<dbReference type="SUPFAM" id="SSF63882">
    <property type="entry name" value="MoeA N-terminal region -like"/>
    <property type="match status" value="1"/>
</dbReference>
<dbReference type="Pfam" id="PF00994">
    <property type="entry name" value="MoCF_biosynth"/>
    <property type="match status" value="1"/>
</dbReference>
<evidence type="ECO:0000313" key="9">
    <source>
        <dbReference type="EMBL" id="EHN11982.1"/>
    </source>
</evidence>
<dbReference type="Gene3D" id="2.170.190.11">
    <property type="entry name" value="Molybdopterin biosynthesis moea protein, domain 3"/>
    <property type="match status" value="1"/>
</dbReference>
<proteinExistence type="inferred from homology"/>
<dbReference type="EC" id="2.10.1.1" evidence="7"/>
<dbReference type="GO" id="GO:0061599">
    <property type="term" value="F:molybdopterin molybdotransferase activity"/>
    <property type="evidence" value="ECO:0007669"/>
    <property type="project" value="UniProtKB-UniRule"/>
</dbReference>
<dbReference type="SUPFAM" id="SSF63867">
    <property type="entry name" value="MoeA C-terminal domain-like"/>
    <property type="match status" value="1"/>
</dbReference>
<evidence type="ECO:0000256" key="6">
    <source>
        <dbReference type="ARBA" id="ARBA00047317"/>
    </source>
</evidence>
<keyword evidence="7" id="KW-0479">Metal-binding</keyword>
<comment type="catalytic activity">
    <reaction evidence="6">
        <text>adenylyl-molybdopterin + molybdate = Mo-molybdopterin + AMP + H(+)</text>
        <dbReference type="Rhea" id="RHEA:35047"/>
        <dbReference type="ChEBI" id="CHEBI:15378"/>
        <dbReference type="ChEBI" id="CHEBI:36264"/>
        <dbReference type="ChEBI" id="CHEBI:62727"/>
        <dbReference type="ChEBI" id="CHEBI:71302"/>
        <dbReference type="ChEBI" id="CHEBI:456215"/>
        <dbReference type="EC" id="2.10.1.1"/>
    </reaction>
</comment>
<dbReference type="GO" id="GO:0005829">
    <property type="term" value="C:cytosol"/>
    <property type="evidence" value="ECO:0007669"/>
    <property type="project" value="TreeGrafter"/>
</dbReference>
<evidence type="ECO:0000259" key="8">
    <source>
        <dbReference type="SMART" id="SM00852"/>
    </source>
</evidence>
<evidence type="ECO:0000256" key="4">
    <source>
        <dbReference type="ARBA" id="ARBA00022505"/>
    </source>
</evidence>
<dbReference type="InterPro" id="IPR036688">
    <property type="entry name" value="MoeA_C_domain_IV_sf"/>
</dbReference>
<dbReference type="GO" id="GO:0006777">
    <property type="term" value="P:Mo-molybdopterin cofactor biosynthetic process"/>
    <property type="evidence" value="ECO:0007669"/>
    <property type="project" value="UniProtKB-UniRule"/>
</dbReference>
<dbReference type="AlphaFoldDB" id="H0E2W5"/>
<dbReference type="FunFam" id="2.170.190.11:FF:000001">
    <property type="entry name" value="Molybdopterin molybdenumtransferase"/>
    <property type="match status" value="1"/>
</dbReference>
<evidence type="ECO:0000256" key="7">
    <source>
        <dbReference type="RuleBase" id="RU365090"/>
    </source>
</evidence>
<dbReference type="UniPathway" id="UPA00344"/>
<keyword evidence="10" id="KW-1185">Reference proteome</keyword>
<dbReference type="Pfam" id="PF03454">
    <property type="entry name" value="MoeA_C"/>
    <property type="match status" value="1"/>
</dbReference>
<dbReference type="NCBIfam" id="NF045515">
    <property type="entry name" value="Glp_gephyrin"/>
    <property type="match status" value="1"/>
</dbReference>
<dbReference type="Gene3D" id="3.90.105.10">
    <property type="entry name" value="Molybdopterin biosynthesis moea protein, domain 2"/>
    <property type="match status" value="1"/>
</dbReference>
<dbReference type="InterPro" id="IPR036135">
    <property type="entry name" value="MoeA_linker/N_sf"/>
</dbReference>
<dbReference type="Gene3D" id="3.40.980.10">
    <property type="entry name" value="MoaB/Mog-like domain"/>
    <property type="match status" value="1"/>
</dbReference>
<dbReference type="PANTHER" id="PTHR10192:SF5">
    <property type="entry name" value="GEPHYRIN"/>
    <property type="match status" value="1"/>
</dbReference>
<dbReference type="InterPro" id="IPR005110">
    <property type="entry name" value="MoeA_linker/N"/>
</dbReference>
<comment type="function">
    <text evidence="1 7">Catalyzes the insertion of molybdate into adenylated molybdopterin with the concomitant release of AMP.</text>
</comment>
<feature type="domain" description="MoaB/Mog" evidence="8">
    <location>
        <begin position="187"/>
        <end position="337"/>
    </location>
</feature>
<dbReference type="GO" id="GO:0046872">
    <property type="term" value="F:metal ion binding"/>
    <property type="evidence" value="ECO:0007669"/>
    <property type="project" value="UniProtKB-UniRule"/>
</dbReference>
<comment type="cofactor">
    <cofactor evidence="7">
        <name>Mg(2+)</name>
        <dbReference type="ChEBI" id="CHEBI:18420"/>
    </cofactor>
</comment>
<accession>H0E2W5</accession>
<comment type="pathway">
    <text evidence="2 7">Cofactor biosynthesis; molybdopterin biosynthesis.</text>
</comment>
<dbReference type="PATRIC" id="fig|1097667.3.peg.1128"/>
<dbReference type="CDD" id="cd00887">
    <property type="entry name" value="MoeA"/>
    <property type="match status" value="1"/>
</dbReference>
<keyword evidence="4 7" id="KW-0500">Molybdenum</keyword>
<protein>
    <recommendedName>
        <fullName evidence="7">Molybdopterin molybdenumtransferase</fullName>
        <ecNumber evidence="7">2.10.1.1</ecNumber>
    </recommendedName>
</protein>
<comment type="similarity">
    <text evidence="3 7">Belongs to the MoeA family.</text>
</comment>
<reference evidence="9 10" key="1">
    <citation type="journal article" date="2013" name="Biodegradation">
        <title>Quantitative proteomic analysis of ibuprofen-degrading Patulibacter sp. strain I11.</title>
        <authorList>
            <person name="Almeida B."/>
            <person name="Kjeldal H."/>
            <person name="Lolas I."/>
            <person name="Knudsen A.D."/>
            <person name="Carvalho G."/>
            <person name="Nielsen K.L."/>
            <person name="Barreto Crespo M.T."/>
            <person name="Stensballe A."/>
            <person name="Nielsen J.L."/>
        </authorList>
    </citation>
    <scope>NUCLEOTIDE SEQUENCE [LARGE SCALE GENOMIC DNA]</scope>
    <source>
        <strain evidence="9 10">I11</strain>
    </source>
</reference>
<dbReference type="Pfam" id="PF03453">
    <property type="entry name" value="MoeA_N"/>
    <property type="match status" value="1"/>
</dbReference>
<dbReference type="InterPro" id="IPR038987">
    <property type="entry name" value="MoeA-like"/>
</dbReference>
<dbReference type="SUPFAM" id="SSF53218">
    <property type="entry name" value="Molybdenum cofactor biosynthesis proteins"/>
    <property type="match status" value="1"/>
</dbReference>
<dbReference type="EMBL" id="AGUD01000052">
    <property type="protein sequence ID" value="EHN11982.1"/>
    <property type="molecule type" value="Genomic_DNA"/>
</dbReference>
<keyword evidence="5 7" id="KW-0501">Molybdenum cofactor biosynthesis</keyword>
<name>H0E2W5_9ACTN</name>
<dbReference type="InterPro" id="IPR036425">
    <property type="entry name" value="MoaB/Mog-like_dom_sf"/>
</dbReference>
<dbReference type="PANTHER" id="PTHR10192">
    <property type="entry name" value="MOLYBDOPTERIN BIOSYNTHESIS PROTEIN"/>
    <property type="match status" value="1"/>
</dbReference>
<comment type="caution">
    <text evidence="9">The sequence shown here is derived from an EMBL/GenBank/DDBJ whole genome shotgun (WGS) entry which is preliminary data.</text>
</comment>
<dbReference type="Gene3D" id="2.40.340.10">
    <property type="entry name" value="MoeA, C-terminal, domain IV"/>
    <property type="match status" value="1"/>
</dbReference>
<organism evidence="9 10">
    <name type="scientific">Patulibacter medicamentivorans</name>
    <dbReference type="NCBI Taxonomy" id="1097667"/>
    <lineage>
        <taxon>Bacteria</taxon>
        <taxon>Bacillati</taxon>
        <taxon>Actinomycetota</taxon>
        <taxon>Thermoleophilia</taxon>
        <taxon>Solirubrobacterales</taxon>
        <taxon>Patulibacteraceae</taxon>
        <taxon>Patulibacter</taxon>
    </lineage>
</organism>
<evidence type="ECO:0000313" key="10">
    <source>
        <dbReference type="Proteomes" id="UP000005143"/>
    </source>
</evidence>
<dbReference type="SMART" id="SM00852">
    <property type="entry name" value="MoCF_biosynth"/>
    <property type="match status" value="1"/>
</dbReference>
<keyword evidence="7" id="KW-0808">Transferase</keyword>
<evidence type="ECO:0000256" key="2">
    <source>
        <dbReference type="ARBA" id="ARBA00005046"/>
    </source>
</evidence>